<name>A0A197JT20_9FUNG</name>
<accession>A0A197JT20</accession>
<organism evidence="2 3">
    <name type="scientific">Linnemannia elongata AG-77</name>
    <dbReference type="NCBI Taxonomy" id="1314771"/>
    <lineage>
        <taxon>Eukaryota</taxon>
        <taxon>Fungi</taxon>
        <taxon>Fungi incertae sedis</taxon>
        <taxon>Mucoromycota</taxon>
        <taxon>Mortierellomycotina</taxon>
        <taxon>Mortierellomycetes</taxon>
        <taxon>Mortierellales</taxon>
        <taxon>Mortierellaceae</taxon>
        <taxon>Linnemannia</taxon>
    </lineage>
</organism>
<protein>
    <recommendedName>
        <fullName evidence="4">F-box domain-containing protein</fullName>
    </recommendedName>
</protein>
<evidence type="ECO:0000313" key="2">
    <source>
        <dbReference type="EMBL" id="OAQ27591.1"/>
    </source>
</evidence>
<keyword evidence="3" id="KW-1185">Reference proteome</keyword>
<dbReference type="OrthoDB" id="2406584at2759"/>
<dbReference type="Proteomes" id="UP000078512">
    <property type="component" value="Unassembled WGS sequence"/>
</dbReference>
<dbReference type="SUPFAM" id="SSF52047">
    <property type="entry name" value="RNI-like"/>
    <property type="match status" value="1"/>
</dbReference>
<proteinExistence type="predicted"/>
<feature type="region of interest" description="Disordered" evidence="1">
    <location>
        <begin position="70"/>
        <end position="97"/>
    </location>
</feature>
<dbReference type="Gene3D" id="3.80.10.10">
    <property type="entry name" value="Ribonuclease Inhibitor"/>
    <property type="match status" value="1"/>
</dbReference>
<evidence type="ECO:0000256" key="1">
    <source>
        <dbReference type="SAM" id="MobiDB-lite"/>
    </source>
</evidence>
<feature type="region of interest" description="Disordered" evidence="1">
    <location>
        <begin position="233"/>
        <end position="259"/>
    </location>
</feature>
<evidence type="ECO:0008006" key="4">
    <source>
        <dbReference type="Google" id="ProtNLM"/>
    </source>
</evidence>
<evidence type="ECO:0000313" key="3">
    <source>
        <dbReference type="Proteomes" id="UP000078512"/>
    </source>
</evidence>
<reference evidence="2 3" key="1">
    <citation type="submission" date="2016-05" db="EMBL/GenBank/DDBJ databases">
        <title>Genome sequencing reveals origins of a unique bacterial endosymbiosis in the earliest lineages of terrestrial Fungi.</title>
        <authorList>
            <consortium name="DOE Joint Genome Institute"/>
            <person name="Uehling J."/>
            <person name="Gryganskyi A."/>
            <person name="Hameed K."/>
            <person name="Tschaplinski T."/>
            <person name="Misztal P."/>
            <person name="Wu S."/>
            <person name="Desiro A."/>
            <person name="Vande Pol N."/>
            <person name="Du Z.-Y."/>
            <person name="Zienkiewicz A."/>
            <person name="Zienkiewicz K."/>
            <person name="Morin E."/>
            <person name="Tisserant E."/>
            <person name="Splivallo R."/>
            <person name="Hainaut M."/>
            <person name="Henrissat B."/>
            <person name="Ohm R."/>
            <person name="Kuo A."/>
            <person name="Yan J."/>
            <person name="Lipzen A."/>
            <person name="Nolan M."/>
            <person name="Labutti K."/>
            <person name="Barry K."/>
            <person name="Goldstein A."/>
            <person name="Labbe J."/>
            <person name="Schadt C."/>
            <person name="Tuskan G."/>
            <person name="Grigoriev I."/>
            <person name="Martin F."/>
            <person name="Vilgalys R."/>
            <person name="Bonito G."/>
        </authorList>
    </citation>
    <scope>NUCLEOTIDE SEQUENCE [LARGE SCALE GENOMIC DNA]</scope>
    <source>
        <strain evidence="2 3">AG-77</strain>
    </source>
</reference>
<sequence>MTMNSLPAIPEEIRQLIGIYLDRQTLGTLIQVSRALHSSFIPLLWKQAELRGGFWNDYVGSGAGTTYSSTDNEGFAEKCRSQLPSPPPSPGLHSSSPSSLMIDLTLLKVRSRHIEHLTISAPIPSDYYTVAFPRLRTLILTDDYTSIGSPQDIVQLARLNPTIERLVINDIQSSLPAQFWETVFSQWKNPRTLCIRYSPISKDSAAVAALWKACTRFEDFELQGVDLPHYATVSPPTNINNNNSSSNSDSDDEDGQSSPLVITTFPKARRVHLLITNNARQTHPFFNPSQQLAMIQSCPNLREFVWDGSQFHIDSQLSSQFTAALHPNNPNGRTTCWPHLESLVLLHISFHRNDPLRRRRLAEILHAVPVLKSLQIRGGVWEPFAMNELRAPGRHFETLERVSVQGCKGFSSSMVHEVLSQCAGLREFCADFIYAQDVVLDIASSLTPTSGTGTSGGGGGGVQPWACQGRLKSLKICIYATPLDSTSTISSNSNSNCTARQALLQLATLTQLEHLDLRRNLVDERPLLNLTLASGLDALVALTHLKSFQFDDCCGSTGEREGWVMGEEEMGWMLNRWRILEEVTGPFRSPSMMDEEEVRATFNQRHIAYSSVGVVERH</sequence>
<dbReference type="EMBL" id="KV442056">
    <property type="protein sequence ID" value="OAQ27591.1"/>
    <property type="molecule type" value="Genomic_DNA"/>
</dbReference>
<gene>
    <name evidence="2" type="ORF">K457DRAFT_139511</name>
</gene>
<dbReference type="InterPro" id="IPR032675">
    <property type="entry name" value="LRR_dom_sf"/>
</dbReference>
<dbReference type="AlphaFoldDB" id="A0A197JT20"/>